<accession>A0A4R0HBM4</accession>
<organism evidence="4 5">
    <name type="scientific">Kribbella soli</name>
    <dbReference type="NCBI Taxonomy" id="1124743"/>
    <lineage>
        <taxon>Bacteria</taxon>
        <taxon>Bacillati</taxon>
        <taxon>Actinomycetota</taxon>
        <taxon>Actinomycetes</taxon>
        <taxon>Propionibacteriales</taxon>
        <taxon>Kribbellaceae</taxon>
        <taxon>Kribbella</taxon>
    </lineage>
</organism>
<evidence type="ECO:0000259" key="3">
    <source>
        <dbReference type="Pfam" id="PF00294"/>
    </source>
</evidence>
<dbReference type="PANTHER" id="PTHR10584:SF166">
    <property type="entry name" value="RIBOKINASE"/>
    <property type="match status" value="1"/>
</dbReference>
<comment type="caution">
    <text evidence="4">The sequence shown here is derived from an EMBL/GenBank/DDBJ whole genome shotgun (WGS) entry which is preliminary data.</text>
</comment>
<name>A0A4R0HBM4_9ACTN</name>
<dbReference type="Proteomes" id="UP000292346">
    <property type="component" value="Unassembled WGS sequence"/>
</dbReference>
<proteinExistence type="predicted"/>
<evidence type="ECO:0000256" key="2">
    <source>
        <dbReference type="ARBA" id="ARBA00022777"/>
    </source>
</evidence>
<dbReference type="PRINTS" id="PR00990">
    <property type="entry name" value="RIBOKINASE"/>
</dbReference>
<feature type="domain" description="Carbohydrate kinase PfkB" evidence="3">
    <location>
        <begin position="191"/>
        <end position="476"/>
    </location>
</feature>
<dbReference type="Gene3D" id="3.40.1190.20">
    <property type="match status" value="1"/>
</dbReference>
<dbReference type="SUPFAM" id="SSF53613">
    <property type="entry name" value="Ribokinase-like"/>
    <property type="match status" value="1"/>
</dbReference>
<protein>
    <recommendedName>
        <fullName evidence="3">Carbohydrate kinase PfkB domain-containing protein</fullName>
    </recommendedName>
</protein>
<dbReference type="Pfam" id="PF00294">
    <property type="entry name" value="PfkB"/>
    <property type="match status" value="1"/>
</dbReference>
<keyword evidence="1" id="KW-0808">Transferase</keyword>
<keyword evidence="5" id="KW-1185">Reference proteome</keyword>
<dbReference type="AlphaFoldDB" id="A0A4R0HBM4"/>
<evidence type="ECO:0000313" key="5">
    <source>
        <dbReference type="Proteomes" id="UP000292346"/>
    </source>
</evidence>
<dbReference type="PANTHER" id="PTHR10584">
    <property type="entry name" value="SUGAR KINASE"/>
    <property type="match status" value="1"/>
</dbReference>
<dbReference type="InterPro" id="IPR002139">
    <property type="entry name" value="Ribo/fructo_kinase"/>
</dbReference>
<keyword evidence="2" id="KW-0418">Kinase</keyword>
<dbReference type="InterPro" id="IPR029056">
    <property type="entry name" value="Ribokinase-like"/>
</dbReference>
<dbReference type="OrthoDB" id="4554146at2"/>
<evidence type="ECO:0000256" key="1">
    <source>
        <dbReference type="ARBA" id="ARBA00022679"/>
    </source>
</evidence>
<dbReference type="RefSeq" id="WP_131341181.1">
    <property type="nucleotide sequence ID" value="NZ_SJJZ01000003.1"/>
</dbReference>
<sequence>MSGDHFLPSEAKALVYDFTVLRKNQGLKQSRLTEDRAGNLLGSRAVSDYMAKHGVGDPAAAAIQVVIESVRQLSVLSDQIVADAVLGLGLFLTEYTDQHVQPPVIRTLETADLGDRRDSLRNHWHHLHQAVGASAPETPGDRYLRDTIEPRIFRDLAMLITGSADDHAMTGPITTAPRTLPEGARTSSPGKVVVVGGVAMDHVFHSEAVPLPETSVRATDHARSPGGKGLSQAVAAARLGLEVVLIAACGDDEDGTTIKQYLEDERVDTSMMKIVRNETTPQTAVIEFPDAESAAVVWHNENAVSLNTQDVHRYRAVLAASDAVLLTFEIPQDVLSSTLNLVTGMGPERPVTVVTPGQPYDTGPPSGQAFAQIDYLVAHSWELRRLSYYTPGRQASNHLGENFLRLGVKSVCVLGNRGGTIYSHNAPQRSITPPPSMLKESSITRDLFCAALVARLVEDRSLTDDAVRWATAAMASFTEDYANARTFPDRNRIEQMLRVFPGETWR</sequence>
<dbReference type="InterPro" id="IPR011611">
    <property type="entry name" value="PfkB_dom"/>
</dbReference>
<reference evidence="4 5" key="1">
    <citation type="submission" date="2019-02" db="EMBL/GenBank/DDBJ databases">
        <title>Kribbella capetownensis sp. nov. and Kribbella speibonae sp. nov., isolated from soil.</title>
        <authorList>
            <person name="Curtis S.M."/>
            <person name="Norton I."/>
            <person name="Everest G.J."/>
            <person name="Meyers P.R."/>
        </authorList>
    </citation>
    <scope>NUCLEOTIDE SEQUENCE [LARGE SCALE GENOMIC DNA]</scope>
    <source>
        <strain evidence="4 5">KCTC 29219</strain>
    </source>
</reference>
<dbReference type="EMBL" id="SJJZ01000003">
    <property type="protein sequence ID" value="TCC05139.1"/>
    <property type="molecule type" value="Genomic_DNA"/>
</dbReference>
<evidence type="ECO:0000313" key="4">
    <source>
        <dbReference type="EMBL" id="TCC05139.1"/>
    </source>
</evidence>
<dbReference type="GO" id="GO:0016301">
    <property type="term" value="F:kinase activity"/>
    <property type="evidence" value="ECO:0007669"/>
    <property type="project" value="UniProtKB-KW"/>
</dbReference>
<dbReference type="GO" id="GO:0006796">
    <property type="term" value="P:phosphate-containing compound metabolic process"/>
    <property type="evidence" value="ECO:0007669"/>
    <property type="project" value="UniProtKB-ARBA"/>
</dbReference>
<gene>
    <name evidence="4" type="ORF">E0H45_24095</name>
</gene>